<evidence type="ECO:0000256" key="9">
    <source>
        <dbReference type="SAM" id="MobiDB-lite"/>
    </source>
</evidence>
<dbReference type="InterPro" id="IPR056762">
    <property type="entry name" value="Death_EDAR"/>
</dbReference>
<dbReference type="GO" id="GO:0038023">
    <property type="term" value="F:signaling receptor activity"/>
    <property type="evidence" value="ECO:0007669"/>
    <property type="project" value="InterPro"/>
</dbReference>
<dbReference type="Gene3D" id="2.10.50.10">
    <property type="entry name" value="Tumor Necrosis Factor Receptor, subunit A, domain 2"/>
    <property type="match status" value="1"/>
</dbReference>
<keyword evidence="8" id="KW-0325">Glycoprotein</keyword>
<dbReference type="GO" id="GO:0005886">
    <property type="term" value="C:plasma membrane"/>
    <property type="evidence" value="ECO:0007669"/>
    <property type="project" value="TreeGrafter"/>
</dbReference>
<dbReference type="Gene3D" id="1.10.533.10">
    <property type="entry name" value="Death Domain, Fas"/>
    <property type="match status" value="1"/>
</dbReference>
<dbReference type="RefSeq" id="XP_005723312.1">
    <property type="nucleotide sequence ID" value="XM_005723255.1"/>
</dbReference>
<dbReference type="InterPro" id="IPR011029">
    <property type="entry name" value="DEATH-like_dom_sf"/>
</dbReference>
<evidence type="ECO:0000256" key="6">
    <source>
        <dbReference type="ARBA" id="ARBA00023157"/>
    </source>
</evidence>
<feature type="domain" description="Tumor necrosis factor receptor superfamily member EDAR death" evidence="11">
    <location>
        <begin position="317"/>
        <end position="390"/>
    </location>
</feature>
<keyword evidence="2" id="KW-0812">Transmembrane</keyword>
<evidence type="ECO:0000256" key="3">
    <source>
        <dbReference type="ARBA" id="ARBA00022737"/>
    </source>
</evidence>
<keyword evidence="4" id="KW-1133">Transmembrane helix</keyword>
<keyword evidence="10" id="KW-0732">Signal</keyword>
<evidence type="ECO:0000256" key="8">
    <source>
        <dbReference type="ARBA" id="ARBA00023180"/>
    </source>
</evidence>
<keyword evidence="12" id="KW-1185">Reference proteome</keyword>
<evidence type="ECO:0000256" key="1">
    <source>
        <dbReference type="ARBA" id="ARBA00004167"/>
    </source>
</evidence>
<dbReference type="AlphaFoldDB" id="A0A9Y3VCV3"/>
<keyword evidence="6" id="KW-1015">Disulfide bond</keyword>
<dbReference type="Pfam" id="PF24979">
    <property type="entry name" value="Death_EDAR"/>
    <property type="match status" value="1"/>
</dbReference>
<feature type="signal peptide" evidence="10">
    <location>
        <begin position="1"/>
        <end position="24"/>
    </location>
</feature>
<dbReference type="InterPro" id="IPR047526">
    <property type="entry name" value="TNR19/27/EDAR"/>
</dbReference>
<sequence>MSERREKKSIFLSSLLVCCVFASAEYNICGQNEFFNQTSNSCQACPQCQPGHEPYMTCGHGVKDEGFTCVLCPKGKYSGGKYEICKRHTDCHALYSATVHIPGTPERDAECGPCLPGYYRLGNRSEKPYWMVCHSCQNAPRNTKEYNVVIFSEKDEFDKLKAPPQKTVKSENDASSENEQLLSRSIDSDEEAGTEKQGSAETTNLDPNLCLVNLGNKPDLCLLSLGLLDRGRVCNGTPGIAASQTNIPSPNHMNNVNRIASSNHISSVNGINNNNKTPGMLQSRRKKILDLYARACNATEGLSPTELPFDCLEKASRMLSSSYSSDAAVVKTWRHLAESFGLKRDEIGGMSDGLQLFERVSTAGYSIPDLLTRLVQIERLDAVESLCADVLGSSEGAAVAGRQGIGSFHSQLVCPSPCPSPSHRCASV</sequence>
<feature type="compositionally biased region" description="Polar residues" evidence="9">
    <location>
        <begin position="173"/>
        <end position="185"/>
    </location>
</feature>
<organism evidence="12 13">
    <name type="scientific">Pundamilia nyererei</name>
    <dbReference type="NCBI Taxonomy" id="303518"/>
    <lineage>
        <taxon>Eukaryota</taxon>
        <taxon>Metazoa</taxon>
        <taxon>Chordata</taxon>
        <taxon>Craniata</taxon>
        <taxon>Vertebrata</taxon>
        <taxon>Euteleostomi</taxon>
        <taxon>Actinopterygii</taxon>
        <taxon>Neopterygii</taxon>
        <taxon>Teleostei</taxon>
        <taxon>Neoteleostei</taxon>
        <taxon>Acanthomorphata</taxon>
        <taxon>Ovalentaria</taxon>
        <taxon>Cichlomorphae</taxon>
        <taxon>Cichliformes</taxon>
        <taxon>Cichlidae</taxon>
        <taxon>African cichlids</taxon>
        <taxon>Pseudocrenilabrinae</taxon>
        <taxon>Haplochromini</taxon>
        <taxon>Pundamilia</taxon>
    </lineage>
</organism>
<keyword evidence="7 13" id="KW-0675">Receptor</keyword>
<evidence type="ECO:0000256" key="2">
    <source>
        <dbReference type="ARBA" id="ARBA00022692"/>
    </source>
</evidence>
<keyword evidence="5" id="KW-0472">Membrane</keyword>
<gene>
    <name evidence="13" type="primary">edar</name>
</gene>
<dbReference type="GO" id="GO:0046330">
    <property type="term" value="P:positive regulation of JNK cascade"/>
    <property type="evidence" value="ECO:0007669"/>
    <property type="project" value="InterPro"/>
</dbReference>
<evidence type="ECO:0000256" key="7">
    <source>
        <dbReference type="ARBA" id="ARBA00023170"/>
    </source>
</evidence>
<comment type="subcellular location">
    <subcellularLocation>
        <location evidence="1">Membrane</location>
        <topology evidence="1">Single-pass membrane protein</topology>
    </subcellularLocation>
</comment>
<dbReference type="GeneID" id="102203387"/>
<feature type="chain" id="PRO_5041404642" evidence="10">
    <location>
        <begin position="25"/>
        <end position="428"/>
    </location>
</feature>
<evidence type="ECO:0000259" key="11">
    <source>
        <dbReference type="Pfam" id="PF24979"/>
    </source>
</evidence>
<evidence type="ECO:0000256" key="4">
    <source>
        <dbReference type="ARBA" id="ARBA00022989"/>
    </source>
</evidence>
<accession>A0A9Y3VCV3</accession>
<keyword evidence="3" id="KW-0677">Repeat</keyword>
<dbReference type="GO" id="GO:0043123">
    <property type="term" value="P:positive regulation of canonical NF-kappaB signal transduction"/>
    <property type="evidence" value="ECO:0007669"/>
    <property type="project" value="InterPro"/>
</dbReference>
<evidence type="ECO:0000313" key="13">
    <source>
        <dbReference type="RefSeq" id="XP_005723312.1"/>
    </source>
</evidence>
<feature type="region of interest" description="Disordered" evidence="9">
    <location>
        <begin position="161"/>
        <end position="202"/>
    </location>
</feature>
<evidence type="ECO:0000313" key="12">
    <source>
        <dbReference type="Proteomes" id="UP000695023"/>
    </source>
</evidence>
<dbReference type="CTD" id="10913"/>
<dbReference type="Proteomes" id="UP000695023">
    <property type="component" value="Unplaced"/>
</dbReference>
<reference evidence="13" key="1">
    <citation type="submission" date="2025-08" db="UniProtKB">
        <authorList>
            <consortium name="RefSeq"/>
        </authorList>
    </citation>
    <scope>IDENTIFICATION</scope>
</reference>
<evidence type="ECO:0000256" key="10">
    <source>
        <dbReference type="SAM" id="SignalP"/>
    </source>
</evidence>
<name>A0A9Y3VCV3_9CICH</name>
<protein>
    <submittedName>
        <fullName evidence="13">Tumor necrosis factor receptor superfamily member EDAR isoform X4</fullName>
    </submittedName>
</protein>
<evidence type="ECO:0000256" key="5">
    <source>
        <dbReference type="ARBA" id="ARBA00023136"/>
    </source>
</evidence>
<dbReference type="PANTHER" id="PTHR12120">
    <property type="entry name" value="TNFR-CYS DOMAIN-CONTAINING PROTEIN"/>
    <property type="match status" value="1"/>
</dbReference>
<dbReference type="SUPFAM" id="SSF47986">
    <property type="entry name" value="DEATH domain"/>
    <property type="match status" value="1"/>
</dbReference>
<dbReference type="PANTHER" id="PTHR12120:SF9">
    <property type="entry name" value="TUMOR NECROSIS FACTOR RECEPTOR SUPERFAMILY MEMBER EDAR"/>
    <property type="match status" value="1"/>
</dbReference>
<proteinExistence type="predicted"/>